<name>A0A1U7Z9K9_NELNU</name>
<evidence type="ECO:0000256" key="1">
    <source>
        <dbReference type="SAM" id="MobiDB-lite"/>
    </source>
</evidence>
<dbReference type="OMA" id="IWDEIKS"/>
<feature type="compositionally biased region" description="Polar residues" evidence="1">
    <location>
        <begin position="237"/>
        <end position="252"/>
    </location>
</feature>
<evidence type="ECO:0000313" key="3">
    <source>
        <dbReference type="RefSeq" id="XP_010250143.1"/>
    </source>
</evidence>
<dbReference type="eggNOG" id="ENOG502QVFT">
    <property type="taxonomic scope" value="Eukaryota"/>
</dbReference>
<evidence type="ECO:0000313" key="2">
    <source>
        <dbReference type="Proteomes" id="UP000189703"/>
    </source>
</evidence>
<feature type="region of interest" description="Disordered" evidence="1">
    <location>
        <begin position="221"/>
        <end position="252"/>
    </location>
</feature>
<gene>
    <name evidence="3" type="primary">LOC104592457</name>
</gene>
<dbReference type="RefSeq" id="XP_010250143.1">
    <property type="nucleotide sequence ID" value="XM_010251841.2"/>
</dbReference>
<dbReference type="Proteomes" id="UP000189703">
    <property type="component" value="Unplaced"/>
</dbReference>
<dbReference type="InterPro" id="IPR019448">
    <property type="entry name" value="NT-C2"/>
</dbReference>
<dbReference type="STRING" id="4432.A0A1U7Z9K9"/>
<reference evidence="3" key="1">
    <citation type="submission" date="2025-08" db="UniProtKB">
        <authorList>
            <consortium name="RefSeq"/>
        </authorList>
    </citation>
    <scope>IDENTIFICATION</scope>
</reference>
<feature type="region of interest" description="Disordered" evidence="1">
    <location>
        <begin position="631"/>
        <end position="652"/>
    </location>
</feature>
<keyword evidence="2" id="KW-1185">Reference proteome</keyword>
<dbReference type="PANTHER" id="PTHR31182:SF17">
    <property type="entry name" value="EEIG1_EHBP1 PROTEIN AMINO-TERMINAL DOMAIN PROTEIN"/>
    <property type="match status" value="1"/>
</dbReference>
<feature type="compositionally biased region" description="Low complexity" evidence="1">
    <location>
        <begin position="631"/>
        <end position="643"/>
    </location>
</feature>
<accession>A0A1U7Z9K9</accession>
<organism evidence="2 3">
    <name type="scientific">Nelumbo nucifera</name>
    <name type="common">Sacred lotus</name>
    <dbReference type="NCBI Taxonomy" id="4432"/>
    <lineage>
        <taxon>Eukaryota</taxon>
        <taxon>Viridiplantae</taxon>
        <taxon>Streptophyta</taxon>
        <taxon>Embryophyta</taxon>
        <taxon>Tracheophyta</taxon>
        <taxon>Spermatophyta</taxon>
        <taxon>Magnoliopsida</taxon>
        <taxon>Proteales</taxon>
        <taxon>Nelumbonaceae</taxon>
        <taxon>Nelumbo</taxon>
    </lineage>
</organism>
<protein>
    <submittedName>
        <fullName evidence="3">Uncharacterized protein LOC104592457 isoform X1</fullName>
    </submittedName>
</protein>
<dbReference type="AlphaFoldDB" id="A0A1U7Z9K9"/>
<sequence>MVKWSPWMSPTSKKFQVRMKLKRLEGFEFDSYGKENEEQDTEKVVAVEMKWKASKGRLVPLHRSLSKHRRRHVSAEIIPTRGGVLEWDDDEFESVPSLSMLQKDNSFNPCNVSFNLLFGQKGNKLPTIGTTTLNIAELASRMETQVETKLPITLQVAGVASEASLLVLISFVEIKSSSYSKEPLEITHDECMVDKDDGFLRKMMDLTGYVSKNKKKKTYAEKSRKGSKIYSGETTDDSSTFDSNISPGNDSGSIEQELGQMDHLSKQCAMVATGDEPSAYYRENSMTKVQLGPSLSSKTQLDSVPKFGFLSWKKRKLSMRRKDEPLIRKTKRDETVDLAKTSEKLSRGSSHRSECNNHGLSIDGWEERELISRDGLAKLKASVFFASIDQRSEKASGESACAALVAVIADWLLSNRGALPTKDEFNTLITEGSSEWRNLCEKEDYMQRFPDKHFDLETVLEADLRPLSIMPDRSFIGFFSPEKFESLKGHISFDSIWDMISGSINDGEHQVYMVSWNDHFFILKIESNACYIIDTLGERLFEGCSQAYILKFDDASSIYGLPKEDRNDRDSNNGENTHELVYRGKECCREFIKRFLAAIPLKELEVEEKKGRSVSGLSLYRRLQIEFHFSSTTSASSSSSSSSDEAEDGFFQ</sequence>
<proteinExistence type="predicted"/>
<dbReference type="PANTHER" id="PTHR31182">
    <property type="entry name" value="C2 NT-TYPE DOMAIN-CONTAINING PROTEIN"/>
    <property type="match status" value="1"/>
</dbReference>
<dbReference type="OrthoDB" id="733571at2759"/>
<dbReference type="KEGG" id="nnu:104592457"/>
<dbReference type="GeneID" id="104592457"/>
<dbReference type="PROSITE" id="PS51840">
    <property type="entry name" value="C2_NT"/>
    <property type="match status" value="1"/>
</dbReference>